<dbReference type="AlphaFoldDB" id="A0A7S3MHC4"/>
<name>A0A7S3MHC4_9STRA</name>
<feature type="domain" description="Ribosomal protein eL8/eL30/eS12/Gadd45" evidence="7">
    <location>
        <begin position="33"/>
        <end position="122"/>
    </location>
</feature>
<accession>A0A7S3MHC4</accession>
<dbReference type="InterPro" id="IPR004037">
    <property type="entry name" value="Ribosomal_eL8-like_CS"/>
</dbReference>
<dbReference type="GO" id="GO:0031429">
    <property type="term" value="C:box H/ACA snoRNP complex"/>
    <property type="evidence" value="ECO:0007669"/>
    <property type="project" value="UniProtKB-UniRule"/>
</dbReference>
<comment type="subcellular location">
    <subcellularLocation>
        <location evidence="1 6">Nucleus</location>
        <location evidence="1 6">Nucleolus</location>
    </subcellularLocation>
</comment>
<keyword evidence="3 6" id="KW-0694">RNA-binding</keyword>
<organism evidence="8">
    <name type="scientific">Spumella elongata</name>
    <dbReference type="NCBI Taxonomy" id="89044"/>
    <lineage>
        <taxon>Eukaryota</taxon>
        <taxon>Sar</taxon>
        <taxon>Stramenopiles</taxon>
        <taxon>Ochrophyta</taxon>
        <taxon>Chrysophyceae</taxon>
        <taxon>Chromulinales</taxon>
        <taxon>Chromulinaceae</taxon>
        <taxon>Spumella</taxon>
    </lineage>
</organism>
<comment type="function">
    <text evidence="6">Common component of the spliceosome and rRNA processing machinery.</text>
</comment>
<keyword evidence="4 6" id="KW-0539">Nucleus</keyword>
<dbReference type="InterPro" id="IPR002415">
    <property type="entry name" value="H/ACA_rnp_Nhp2-like"/>
</dbReference>
<sequence>MADEEDQNDSYDEKVKFVSKIAQPLASKKTTKKLHKLVKKASQAKFVRRGVKEVVKALRKGSKGFCIIAGDISPIDVVVHLPIMCEDRRIPYFYVPSKLDLGAAASTKRPTSCILVTPKDSFSEMSLYDKLFKEAQEALVQQHQK</sequence>
<evidence type="ECO:0000256" key="4">
    <source>
        <dbReference type="ARBA" id="ARBA00023242"/>
    </source>
</evidence>
<reference evidence="8" key="1">
    <citation type="submission" date="2021-01" db="EMBL/GenBank/DDBJ databases">
        <authorList>
            <person name="Corre E."/>
            <person name="Pelletier E."/>
            <person name="Niang G."/>
            <person name="Scheremetjew M."/>
            <person name="Finn R."/>
            <person name="Kale V."/>
            <person name="Holt S."/>
            <person name="Cochrane G."/>
            <person name="Meng A."/>
            <person name="Brown T."/>
            <person name="Cohen L."/>
        </authorList>
    </citation>
    <scope>NUCLEOTIDE SEQUENCE</scope>
    <source>
        <strain evidence="8">CCAP 955/1</strain>
    </source>
</reference>
<dbReference type="GO" id="GO:0042254">
    <property type="term" value="P:ribosome biogenesis"/>
    <property type="evidence" value="ECO:0007669"/>
    <property type="project" value="InterPro"/>
</dbReference>
<evidence type="ECO:0000256" key="2">
    <source>
        <dbReference type="ARBA" id="ARBA00007337"/>
    </source>
</evidence>
<dbReference type="Pfam" id="PF01248">
    <property type="entry name" value="Ribosomal_L7Ae"/>
    <property type="match status" value="1"/>
</dbReference>
<dbReference type="PANTHER" id="PTHR23105">
    <property type="entry name" value="RIBOSOMAL PROTEIN L7AE FAMILY MEMBER"/>
    <property type="match status" value="1"/>
</dbReference>
<evidence type="ECO:0000259" key="7">
    <source>
        <dbReference type="Pfam" id="PF01248"/>
    </source>
</evidence>
<evidence type="ECO:0000256" key="3">
    <source>
        <dbReference type="ARBA" id="ARBA00022884"/>
    </source>
</evidence>
<dbReference type="InterPro" id="IPR050257">
    <property type="entry name" value="eL8/uL1-like"/>
</dbReference>
<dbReference type="InterPro" id="IPR004038">
    <property type="entry name" value="Ribosomal_eL8/eL30/eS12/Gad45"/>
</dbReference>
<protein>
    <recommendedName>
        <fullName evidence="6">H/ACA ribonucleoprotein complex subunit 2</fullName>
    </recommendedName>
    <alternativeName>
        <fullName evidence="6">Nucleolar protein family A member 2</fullName>
    </alternativeName>
</protein>
<evidence type="ECO:0000256" key="5">
    <source>
        <dbReference type="ARBA" id="ARBA00023274"/>
    </source>
</evidence>
<dbReference type="InterPro" id="IPR018492">
    <property type="entry name" value="Ribosomal_eL8/Nhp2"/>
</dbReference>
<dbReference type="EMBL" id="HBIC01060767">
    <property type="protein sequence ID" value="CAE0302295.1"/>
    <property type="molecule type" value="Transcribed_RNA"/>
</dbReference>
<dbReference type="PRINTS" id="PR00881">
    <property type="entry name" value="L7ARS6FAMILY"/>
</dbReference>
<evidence type="ECO:0000256" key="6">
    <source>
        <dbReference type="RuleBase" id="RU366039"/>
    </source>
</evidence>
<comment type="function">
    <text evidence="6">Required for ribosome biogenesis. Part of a complex which catalyzes pseudouridylation of rRNA. This involves the isomerization of uridine such that the ribose is subsequently attached to C5, instead of the normal N1. Pseudouridine ('psi') residues may serve to stabilize the conformation of rRNAs.</text>
</comment>
<dbReference type="GO" id="GO:0031120">
    <property type="term" value="P:snRNA pseudouridine synthesis"/>
    <property type="evidence" value="ECO:0007669"/>
    <property type="project" value="UniProtKB-UniRule"/>
</dbReference>
<keyword evidence="5 6" id="KW-0687">Ribonucleoprotein</keyword>
<gene>
    <name evidence="8" type="ORF">SELO1098_LOCUS31152</name>
</gene>
<dbReference type="PRINTS" id="PR00883">
    <property type="entry name" value="NUCLEARHMG"/>
</dbReference>
<dbReference type="SUPFAM" id="SSF55315">
    <property type="entry name" value="L30e-like"/>
    <property type="match status" value="1"/>
</dbReference>
<dbReference type="GO" id="GO:0000398">
    <property type="term" value="P:mRNA splicing, via spliceosome"/>
    <property type="evidence" value="ECO:0007669"/>
    <property type="project" value="UniProtKB-UniRule"/>
</dbReference>
<evidence type="ECO:0000256" key="1">
    <source>
        <dbReference type="ARBA" id="ARBA00004604"/>
    </source>
</evidence>
<dbReference type="GO" id="GO:0003723">
    <property type="term" value="F:RNA binding"/>
    <property type="evidence" value="ECO:0007669"/>
    <property type="project" value="UniProtKB-UniRule"/>
</dbReference>
<proteinExistence type="inferred from homology"/>
<dbReference type="Gene3D" id="3.30.1330.30">
    <property type="match status" value="1"/>
</dbReference>
<dbReference type="PROSITE" id="PS01082">
    <property type="entry name" value="RIBOSOMAL_L7AE"/>
    <property type="match status" value="1"/>
</dbReference>
<comment type="similarity">
    <text evidence="2 6">Belongs to the eukaryotic ribosomal protein eL8 family.</text>
</comment>
<evidence type="ECO:0000313" key="8">
    <source>
        <dbReference type="EMBL" id="CAE0302295.1"/>
    </source>
</evidence>
<dbReference type="InterPro" id="IPR029064">
    <property type="entry name" value="Ribosomal_eL30-like_sf"/>
</dbReference>